<keyword evidence="4 6" id="KW-0520">NAD</keyword>
<comment type="catalytic activity">
    <reaction evidence="6">
        <text>(6S)-NADHX + ADP = AMP + phosphate + NADH + H(+)</text>
        <dbReference type="Rhea" id="RHEA:32223"/>
        <dbReference type="ChEBI" id="CHEBI:15378"/>
        <dbReference type="ChEBI" id="CHEBI:43474"/>
        <dbReference type="ChEBI" id="CHEBI:57945"/>
        <dbReference type="ChEBI" id="CHEBI:64074"/>
        <dbReference type="ChEBI" id="CHEBI:456215"/>
        <dbReference type="ChEBI" id="CHEBI:456216"/>
        <dbReference type="EC" id="4.2.1.136"/>
    </reaction>
</comment>
<feature type="binding site" evidence="6">
    <location>
        <begin position="206"/>
        <end position="210"/>
    </location>
    <ligand>
        <name>AMP</name>
        <dbReference type="ChEBI" id="CHEBI:456215"/>
    </ligand>
</feature>
<evidence type="ECO:0000256" key="6">
    <source>
        <dbReference type="HAMAP-Rule" id="MF_01965"/>
    </source>
</evidence>
<accession>A0A934T1Q9</accession>
<dbReference type="InterPro" id="IPR000631">
    <property type="entry name" value="CARKD"/>
</dbReference>
<dbReference type="GO" id="GO:0110051">
    <property type="term" value="P:metabolite repair"/>
    <property type="evidence" value="ECO:0007669"/>
    <property type="project" value="TreeGrafter"/>
</dbReference>
<dbReference type="SUPFAM" id="SSF53613">
    <property type="entry name" value="Ribokinase-like"/>
    <property type="match status" value="1"/>
</dbReference>
<comment type="subunit">
    <text evidence="6">Homotetramer.</text>
</comment>
<dbReference type="PANTHER" id="PTHR12592">
    <property type="entry name" value="ATP-DEPENDENT (S)-NAD(P)H-HYDRATE DEHYDRATASE FAMILY MEMBER"/>
    <property type="match status" value="1"/>
</dbReference>
<keyword evidence="10" id="KW-1185">Reference proteome</keyword>
<sequence>MQQPVIIDDNSLRDWPLPMPDESGDKEERGRLLIVAGSAQMPGAAIIAGNAALRAGAGKVSIATTRSIAPLVALAIPESRVIALEETAAGGIAPGALTALESMLAKLDAILIGPGMLDEPATCELASRLLSMMKEDMRIILDAAAMGAICNAQENPGIPGGVQALLTPHAGEMAHLTGIAKGDVAADAAAIARRMAAQWRATVALKGPITHVAAPDGRLWRHEGGSIGLAVSGSGDALAGIIGGLTARGAPLEQAAAWGVALHARAGDRLAEASGPLGYLARDLPSQVPMLMHALGD</sequence>
<dbReference type="HAMAP" id="MF_01965">
    <property type="entry name" value="NADHX_dehydratase"/>
    <property type="match status" value="1"/>
</dbReference>
<feature type="binding site" evidence="6">
    <location>
        <position position="115"/>
    </location>
    <ligand>
        <name>(6S)-NADPHX</name>
        <dbReference type="ChEBI" id="CHEBI:64076"/>
    </ligand>
</feature>
<dbReference type="PANTHER" id="PTHR12592:SF0">
    <property type="entry name" value="ATP-DEPENDENT (S)-NAD(P)H-HYDRATE DEHYDRATASE"/>
    <property type="match status" value="1"/>
</dbReference>
<feature type="binding site" evidence="6">
    <location>
        <position position="44"/>
    </location>
    <ligand>
        <name>(6S)-NADPHX</name>
        <dbReference type="ChEBI" id="CHEBI:64076"/>
    </ligand>
</feature>
<evidence type="ECO:0000256" key="1">
    <source>
        <dbReference type="ARBA" id="ARBA00022741"/>
    </source>
</evidence>
<evidence type="ECO:0000256" key="4">
    <source>
        <dbReference type="ARBA" id="ARBA00023027"/>
    </source>
</evidence>
<dbReference type="Pfam" id="PF01256">
    <property type="entry name" value="Carb_kinase"/>
    <property type="match status" value="1"/>
</dbReference>
<dbReference type="RefSeq" id="WP_200595301.1">
    <property type="nucleotide sequence ID" value="NZ_JAEPBG010000010.1"/>
</dbReference>
<keyword evidence="1 6" id="KW-0547">Nucleotide-binding</keyword>
<feature type="binding site" evidence="6">
    <location>
        <position position="169"/>
    </location>
    <ligand>
        <name>(6S)-NADPHX</name>
        <dbReference type="ChEBI" id="CHEBI:64076"/>
    </ligand>
</feature>
<keyword evidence="3 6" id="KW-0521">NADP</keyword>
<comment type="catalytic activity">
    <reaction evidence="6">
        <text>(6S)-NADPHX + ADP = AMP + phosphate + NADPH + H(+)</text>
        <dbReference type="Rhea" id="RHEA:32235"/>
        <dbReference type="ChEBI" id="CHEBI:15378"/>
        <dbReference type="ChEBI" id="CHEBI:43474"/>
        <dbReference type="ChEBI" id="CHEBI:57783"/>
        <dbReference type="ChEBI" id="CHEBI:64076"/>
        <dbReference type="ChEBI" id="CHEBI:456215"/>
        <dbReference type="ChEBI" id="CHEBI:456216"/>
        <dbReference type="EC" id="4.2.1.136"/>
    </reaction>
</comment>
<dbReference type="GO" id="GO:0052855">
    <property type="term" value="F:ADP-dependent NAD(P)H-hydrate dehydratase activity"/>
    <property type="evidence" value="ECO:0007669"/>
    <property type="project" value="UniProtKB-UniRule"/>
</dbReference>
<dbReference type="PROSITE" id="PS51383">
    <property type="entry name" value="YJEF_C_3"/>
    <property type="match status" value="1"/>
</dbReference>
<dbReference type="AlphaFoldDB" id="A0A934T1Q9"/>
<dbReference type="EMBL" id="JAEPBG010000010">
    <property type="protein sequence ID" value="MBK4737204.1"/>
    <property type="molecule type" value="Genomic_DNA"/>
</dbReference>
<evidence type="ECO:0000259" key="8">
    <source>
        <dbReference type="PROSITE" id="PS51383"/>
    </source>
</evidence>
<keyword evidence="2 6" id="KW-0067">ATP-binding</keyword>
<feature type="binding site" evidence="6">
    <location>
        <position position="236"/>
    </location>
    <ligand>
        <name>(6S)-NADPHX</name>
        <dbReference type="ChEBI" id="CHEBI:64076"/>
    </ligand>
</feature>
<comment type="caution">
    <text evidence="9">The sequence shown here is derived from an EMBL/GenBank/DDBJ whole genome shotgun (WGS) entry which is preliminary data.</text>
</comment>
<reference evidence="9" key="1">
    <citation type="submission" date="2021-01" db="EMBL/GenBank/DDBJ databases">
        <title>Genome sequence of strain Noviherbaspirillum sp. DKR-6.</title>
        <authorList>
            <person name="Chaudhary D.K."/>
        </authorList>
    </citation>
    <scope>NUCLEOTIDE SEQUENCE</scope>
    <source>
        <strain evidence="9">DKR-6</strain>
    </source>
</reference>
<evidence type="ECO:0000256" key="7">
    <source>
        <dbReference type="SAM" id="MobiDB-lite"/>
    </source>
</evidence>
<feature type="region of interest" description="Disordered" evidence="7">
    <location>
        <begin position="1"/>
        <end position="26"/>
    </location>
</feature>
<dbReference type="Gene3D" id="3.40.1190.20">
    <property type="match status" value="1"/>
</dbReference>
<evidence type="ECO:0000313" key="9">
    <source>
        <dbReference type="EMBL" id="MBK4737204.1"/>
    </source>
</evidence>
<gene>
    <name evidence="6" type="primary">nnrD</name>
    <name evidence="9" type="ORF">JJB74_21490</name>
</gene>
<evidence type="ECO:0000256" key="2">
    <source>
        <dbReference type="ARBA" id="ARBA00022840"/>
    </source>
</evidence>
<comment type="similarity">
    <text evidence="6">Belongs to the NnrD/CARKD family.</text>
</comment>
<protein>
    <recommendedName>
        <fullName evidence="6">ADP-dependent (S)-NAD(P)H-hydrate dehydratase</fullName>
        <ecNumber evidence="6">4.2.1.136</ecNumber>
    </recommendedName>
    <alternativeName>
        <fullName evidence="6">ADP-dependent NAD(P)HX dehydratase</fullName>
    </alternativeName>
</protein>
<dbReference type="GO" id="GO:0052856">
    <property type="term" value="F:NAD(P)HX epimerase activity"/>
    <property type="evidence" value="ECO:0007669"/>
    <property type="project" value="TreeGrafter"/>
</dbReference>
<keyword evidence="5 6" id="KW-0456">Lyase</keyword>
<dbReference type="CDD" id="cd01171">
    <property type="entry name" value="YXKO-related"/>
    <property type="match status" value="1"/>
</dbReference>
<organism evidence="9 10">
    <name type="scientific">Noviherbaspirillum pedocola</name>
    <dbReference type="NCBI Taxonomy" id="2801341"/>
    <lineage>
        <taxon>Bacteria</taxon>
        <taxon>Pseudomonadati</taxon>
        <taxon>Pseudomonadota</taxon>
        <taxon>Betaproteobacteria</taxon>
        <taxon>Burkholderiales</taxon>
        <taxon>Oxalobacteraceae</taxon>
        <taxon>Noviherbaspirillum</taxon>
    </lineage>
</organism>
<comment type="cofactor">
    <cofactor evidence="6">
        <name>Mg(2+)</name>
        <dbReference type="ChEBI" id="CHEBI:18420"/>
    </cofactor>
</comment>
<comment type="function">
    <text evidence="6">Catalyzes the dehydration of the S-form of NAD(P)HX at the expense of ADP, which is converted to AMP. Together with NAD(P)HX epimerase, which catalyzes the epimerization of the S- and R-forms, the enzyme allows the repair of both epimers of NAD(P)HX, a damaged form of NAD(P)H that is a result of enzymatic or heat-dependent hydration.</text>
</comment>
<dbReference type="GO" id="GO:0005524">
    <property type="term" value="F:ATP binding"/>
    <property type="evidence" value="ECO:0007669"/>
    <property type="project" value="UniProtKB-KW"/>
</dbReference>
<evidence type="ECO:0000256" key="5">
    <source>
        <dbReference type="ARBA" id="ARBA00023239"/>
    </source>
</evidence>
<dbReference type="NCBIfam" id="TIGR00196">
    <property type="entry name" value="yjeF_cterm"/>
    <property type="match status" value="1"/>
</dbReference>
<evidence type="ECO:0000256" key="3">
    <source>
        <dbReference type="ARBA" id="ARBA00022857"/>
    </source>
</evidence>
<name>A0A934T1Q9_9BURK</name>
<evidence type="ECO:0000313" key="10">
    <source>
        <dbReference type="Proteomes" id="UP000622890"/>
    </source>
</evidence>
<dbReference type="EC" id="4.2.1.136" evidence="6"/>
<feature type="binding site" evidence="6">
    <location>
        <position position="235"/>
    </location>
    <ligand>
        <name>AMP</name>
        <dbReference type="ChEBI" id="CHEBI:456215"/>
    </ligand>
</feature>
<dbReference type="InterPro" id="IPR029056">
    <property type="entry name" value="Ribokinase-like"/>
</dbReference>
<dbReference type="GO" id="GO:0046496">
    <property type="term" value="P:nicotinamide nucleotide metabolic process"/>
    <property type="evidence" value="ECO:0007669"/>
    <property type="project" value="UniProtKB-UniRule"/>
</dbReference>
<feature type="domain" description="YjeF C-terminal" evidence="8">
    <location>
        <begin position="9"/>
        <end position="295"/>
    </location>
</feature>
<proteinExistence type="inferred from homology"/>
<dbReference type="Proteomes" id="UP000622890">
    <property type="component" value="Unassembled WGS sequence"/>
</dbReference>